<name>A0ABW2YQ45_9GAMM</name>
<dbReference type="Pfam" id="PF06037">
    <property type="entry name" value="DUF922"/>
    <property type="match status" value="1"/>
</dbReference>
<dbReference type="EMBL" id="JBHTIH010000003">
    <property type="protein sequence ID" value="MFD0739288.1"/>
    <property type="molecule type" value="Genomic_DNA"/>
</dbReference>
<dbReference type="InterPro" id="IPR010321">
    <property type="entry name" value="DUF922"/>
</dbReference>
<protein>
    <submittedName>
        <fullName evidence="1">DUF922 domain-containing protein</fullName>
    </submittedName>
</protein>
<reference evidence="2" key="1">
    <citation type="journal article" date="2019" name="Int. J. Syst. Evol. Microbiol.">
        <title>The Global Catalogue of Microorganisms (GCM) 10K type strain sequencing project: providing services to taxonomists for standard genome sequencing and annotation.</title>
        <authorList>
            <consortium name="The Broad Institute Genomics Platform"/>
            <consortium name="The Broad Institute Genome Sequencing Center for Infectious Disease"/>
            <person name="Wu L."/>
            <person name="Ma J."/>
        </authorList>
    </citation>
    <scope>NUCLEOTIDE SEQUENCE [LARGE SCALE GENOMIC DNA]</scope>
    <source>
        <strain evidence="2">CCUG 55491</strain>
    </source>
</reference>
<comment type="caution">
    <text evidence="1">The sequence shown here is derived from an EMBL/GenBank/DDBJ whole genome shotgun (WGS) entry which is preliminary data.</text>
</comment>
<evidence type="ECO:0000313" key="1">
    <source>
        <dbReference type="EMBL" id="MFD0739288.1"/>
    </source>
</evidence>
<dbReference type="Proteomes" id="UP001597090">
    <property type="component" value="Unassembled WGS sequence"/>
</dbReference>
<dbReference type="RefSeq" id="WP_386812290.1">
    <property type="nucleotide sequence ID" value="NZ_JBHTIH010000003.1"/>
</dbReference>
<evidence type="ECO:0000313" key="2">
    <source>
        <dbReference type="Proteomes" id="UP001597090"/>
    </source>
</evidence>
<organism evidence="1 2">
    <name type="scientific">Lysobacter koreensis</name>
    <dbReference type="NCBI Taxonomy" id="266122"/>
    <lineage>
        <taxon>Bacteria</taxon>
        <taxon>Pseudomonadati</taxon>
        <taxon>Pseudomonadota</taxon>
        <taxon>Gammaproteobacteria</taxon>
        <taxon>Lysobacterales</taxon>
        <taxon>Lysobacteraceae</taxon>
        <taxon>Lysobacter</taxon>
    </lineage>
</organism>
<gene>
    <name evidence="1" type="ORF">ACFQZQ_08355</name>
</gene>
<sequence length="155" mass="17232">MQALGPVGSATGQRAAGYTDAQVSWRHAREMDDGACRLRELEVDVAIVTTLPEWVRPRNGRSGLAVQWKSFMAKLRAHEATHRQHGLQSAAAVREAILALPPQSDCRRLAQTIDRAARREIRRHAALSRRYDALTDFGAKEGVRLEVRGPAQTTR</sequence>
<accession>A0ABW2YQ45</accession>
<proteinExistence type="predicted"/>
<keyword evidence="2" id="KW-1185">Reference proteome</keyword>